<evidence type="ECO:0000313" key="11">
    <source>
        <dbReference type="Proteomes" id="UP000007110"/>
    </source>
</evidence>
<evidence type="ECO:0000256" key="6">
    <source>
        <dbReference type="ARBA" id="ARBA00023034"/>
    </source>
</evidence>
<dbReference type="Pfam" id="PF03567">
    <property type="entry name" value="Sulfotransfer_2"/>
    <property type="match status" value="1"/>
</dbReference>
<keyword evidence="4" id="KW-0812">Transmembrane</keyword>
<evidence type="ECO:0000256" key="1">
    <source>
        <dbReference type="ARBA" id="ARBA00004323"/>
    </source>
</evidence>
<dbReference type="GeneID" id="115919245"/>
<dbReference type="OMA" id="PHWREIN"/>
<keyword evidence="3 9" id="KW-0808">Transferase</keyword>
<reference evidence="11" key="1">
    <citation type="submission" date="2015-02" db="EMBL/GenBank/DDBJ databases">
        <title>Genome sequencing for Strongylocentrotus purpuratus.</title>
        <authorList>
            <person name="Murali S."/>
            <person name="Liu Y."/>
            <person name="Vee V."/>
            <person name="English A."/>
            <person name="Wang M."/>
            <person name="Skinner E."/>
            <person name="Han Y."/>
            <person name="Muzny D.M."/>
            <person name="Worley K.C."/>
            <person name="Gibbs R.A."/>
        </authorList>
    </citation>
    <scope>NUCLEOTIDE SEQUENCE</scope>
</reference>
<keyword evidence="11" id="KW-1185">Reference proteome</keyword>
<evidence type="ECO:0000256" key="3">
    <source>
        <dbReference type="ARBA" id="ARBA00022679"/>
    </source>
</evidence>
<dbReference type="Proteomes" id="UP000007110">
    <property type="component" value="Unassembled WGS sequence"/>
</dbReference>
<reference evidence="10" key="2">
    <citation type="submission" date="2021-01" db="UniProtKB">
        <authorList>
            <consortium name="EnsemblMetazoa"/>
        </authorList>
    </citation>
    <scope>IDENTIFICATION</scope>
</reference>
<dbReference type="GO" id="GO:0008146">
    <property type="term" value="F:sulfotransferase activity"/>
    <property type="evidence" value="ECO:0000318"/>
    <property type="project" value="GO_Central"/>
</dbReference>
<organism evidence="10 11">
    <name type="scientific">Strongylocentrotus purpuratus</name>
    <name type="common">Purple sea urchin</name>
    <dbReference type="NCBI Taxonomy" id="7668"/>
    <lineage>
        <taxon>Eukaryota</taxon>
        <taxon>Metazoa</taxon>
        <taxon>Echinodermata</taxon>
        <taxon>Eleutherozoa</taxon>
        <taxon>Echinozoa</taxon>
        <taxon>Echinoidea</taxon>
        <taxon>Euechinoidea</taxon>
        <taxon>Echinacea</taxon>
        <taxon>Camarodonta</taxon>
        <taxon>Echinidea</taxon>
        <taxon>Strongylocentrotidae</taxon>
        <taxon>Strongylocentrotus</taxon>
    </lineage>
</organism>
<evidence type="ECO:0000256" key="2">
    <source>
        <dbReference type="ARBA" id="ARBA00006339"/>
    </source>
</evidence>
<evidence type="ECO:0000256" key="9">
    <source>
        <dbReference type="RuleBase" id="RU364020"/>
    </source>
</evidence>
<evidence type="ECO:0000256" key="7">
    <source>
        <dbReference type="ARBA" id="ARBA00023136"/>
    </source>
</evidence>
<accession>A0A7M7MZF2</accession>
<name>A0A7M7MZF2_STRPU</name>
<evidence type="ECO:0000256" key="8">
    <source>
        <dbReference type="ARBA" id="ARBA00023180"/>
    </source>
</evidence>
<dbReference type="GO" id="GO:0000139">
    <property type="term" value="C:Golgi membrane"/>
    <property type="evidence" value="ECO:0007669"/>
    <property type="project" value="UniProtKB-SubCell"/>
</dbReference>
<dbReference type="InterPro" id="IPR005331">
    <property type="entry name" value="Sulfotransferase"/>
</dbReference>
<dbReference type="KEGG" id="spu:115919245"/>
<proteinExistence type="inferred from homology"/>
<dbReference type="InterPro" id="IPR018011">
    <property type="entry name" value="Carb_sulfotrans_8-10"/>
</dbReference>
<dbReference type="PANTHER" id="PTHR12137">
    <property type="entry name" value="CARBOHYDRATE SULFOTRANSFERASE"/>
    <property type="match status" value="1"/>
</dbReference>
<keyword evidence="5" id="KW-1133">Transmembrane helix</keyword>
<keyword evidence="6 9" id="KW-0333">Golgi apparatus</keyword>
<sequence length="335" mass="38412">MTSTSHSWRPFQPKVQLPLSYTTKSKSTLAPTSLTVNGDKESLDSMDTQVDIQRRRRAQLKKGCLAHDVHYNQGDGMPSGTLIVDDKYKPVYCNVPKVACTSWQRVFLVLNGVMNHTDDLSQPQVNNNVGPRKLRSLNSYKKSRRAEITKFLVVRHPFHCVLLLSDYRNKLWAGSPTSNSSESFQSVIELHILKEYRPNTILNNKSGSIERKVISTKQARKVIYDLRFDEFVKFLTNTTEIASFLKNPHWREINRLCGPCQINYDVISHFESLVDDALYILRLVHADHIVEFPSSKGSSPTNSSSKSLYESYYAGVPLVDLEKLYQKYRPDFELF</sequence>
<dbReference type="OrthoDB" id="2019940at2759"/>
<dbReference type="AlphaFoldDB" id="A0A7M7MZF2"/>
<dbReference type="PANTHER" id="PTHR12137:SF54">
    <property type="entry name" value="CARBOHYDRATE SULFOTRANSFERASE"/>
    <property type="match status" value="1"/>
</dbReference>
<evidence type="ECO:0000256" key="5">
    <source>
        <dbReference type="ARBA" id="ARBA00022989"/>
    </source>
</evidence>
<keyword evidence="9" id="KW-0119">Carbohydrate metabolism</keyword>
<keyword evidence="8 9" id="KW-0325">Glycoprotein</keyword>
<dbReference type="EC" id="2.8.2.-" evidence="9"/>
<keyword evidence="9" id="KW-0735">Signal-anchor</keyword>
<dbReference type="RefSeq" id="XP_030828445.1">
    <property type="nucleotide sequence ID" value="XM_030972585.1"/>
</dbReference>
<dbReference type="InParanoid" id="A0A7M7MZF2"/>
<evidence type="ECO:0000256" key="4">
    <source>
        <dbReference type="ARBA" id="ARBA00022692"/>
    </source>
</evidence>
<dbReference type="EnsemblMetazoa" id="XM_030972585">
    <property type="protein sequence ID" value="XP_030828445"/>
    <property type="gene ID" value="LOC115919245"/>
</dbReference>
<keyword evidence="7" id="KW-0472">Membrane</keyword>
<dbReference type="GO" id="GO:0016051">
    <property type="term" value="P:carbohydrate biosynthetic process"/>
    <property type="evidence" value="ECO:0007669"/>
    <property type="project" value="InterPro"/>
</dbReference>
<protein>
    <recommendedName>
        <fullName evidence="9">Carbohydrate sulfotransferase</fullName>
        <ecNumber evidence="9">2.8.2.-</ecNumber>
    </recommendedName>
</protein>
<comment type="subcellular location">
    <subcellularLocation>
        <location evidence="1 9">Golgi apparatus membrane</location>
        <topology evidence="1 9">Single-pass type II membrane protein</topology>
    </subcellularLocation>
</comment>
<evidence type="ECO:0000313" key="10">
    <source>
        <dbReference type="EnsemblMetazoa" id="XP_030828445"/>
    </source>
</evidence>
<comment type="similarity">
    <text evidence="2 9">Belongs to the sulfotransferase 2 family.</text>
</comment>